<evidence type="ECO:0000256" key="4">
    <source>
        <dbReference type="SAM" id="MobiDB-lite"/>
    </source>
</evidence>
<evidence type="ECO:0000259" key="5">
    <source>
        <dbReference type="PROSITE" id="PS51077"/>
    </source>
</evidence>
<keyword evidence="1" id="KW-0805">Transcription regulation</keyword>
<evidence type="ECO:0000313" key="8">
    <source>
        <dbReference type="Proteomes" id="UP000584642"/>
    </source>
</evidence>
<dbReference type="Proteomes" id="UP000584642">
    <property type="component" value="Unassembled WGS sequence"/>
</dbReference>
<feature type="region of interest" description="Disordered" evidence="4">
    <location>
        <begin position="1"/>
        <end position="24"/>
    </location>
</feature>
<dbReference type="PANTHER" id="PTHR30136:SF24">
    <property type="entry name" value="HTH-TYPE TRANSCRIPTIONAL REPRESSOR ALLR"/>
    <property type="match status" value="1"/>
</dbReference>
<dbReference type="Pfam" id="PF09339">
    <property type="entry name" value="HTH_IclR"/>
    <property type="match status" value="1"/>
</dbReference>
<evidence type="ECO:0000256" key="1">
    <source>
        <dbReference type="ARBA" id="ARBA00023015"/>
    </source>
</evidence>
<proteinExistence type="predicted"/>
<evidence type="ECO:0000256" key="2">
    <source>
        <dbReference type="ARBA" id="ARBA00023125"/>
    </source>
</evidence>
<protein>
    <submittedName>
        <fullName evidence="7">IclR family transcriptional regulator</fullName>
    </submittedName>
</protein>
<feature type="domain" description="HTH iclR-type" evidence="5">
    <location>
        <begin position="23"/>
        <end position="85"/>
    </location>
</feature>
<comment type="caution">
    <text evidence="7">The sequence shown here is derived from an EMBL/GenBank/DDBJ whole genome shotgun (WGS) entry which is preliminary data.</text>
</comment>
<keyword evidence="2" id="KW-0238">DNA-binding</keyword>
<sequence>MAGRQQTQTDDATEVENEGGERRAAADRMLSVLEEVATAGRPVAVRDVAEALELPKPTAHRLVNTLLERGLLARSIDRRAVTVGPKLTQLALAILRSSVVQAPVRSVLRGVSSQLGETTNIGVLEGNEVVYLDRVEAEHWPLRLQFGVGSRVPLYCTAMGKLFTANLPEAQRERVISATRFLKLTNNTIMDADRLREELATIRAQGYAVDDEEFIIGVFCIAVPVRDARGRVIAGLAVQGPQARLPRERVGECLPVLREAAEQLTAVLAGGDTAAETEPATVDAAE</sequence>
<dbReference type="InterPro" id="IPR029016">
    <property type="entry name" value="GAF-like_dom_sf"/>
</dbReference>
<evidence type="ECO:0000259" key="6">
    <source>
        <dbReference type="PROSITE" id="PS51078"/>
    </source>
</evidence>
<dbReference type="PANTHER" id="PTHR30136">
    <property type="entry name" value="HELIX-TURN-HELIX TRANSCRIPTIONAL REGULATOR, ICLR FAMILY"/>
    <property type="match status" value="1"/>
</dbReference>
<name>A0ABX2T2N0_9PROT</name>
<dbReference type="SUPFAM" id="SSF55781">
    <property type="entry name" value="GAF domain-like"/>
    <property type="match status" value="1"/>
</dbReference>
<organism evidence="7 8">
    <name type="scientific">Azospirillum oleiclasticum</name>
    <dbReference type="NCBI Taxonomy" id="2735135"/>
    <lineage>
        <taxon>Bacteria</taxon>
        <taxon>Pseudomonadati</taxon>
        <taxon>Pseudomonadota</taxon>
        <taxon>Alphaproteobacteria</taxon>
        <taxon>Rhodospirillales</taxon>
        <taxon>Azospirillaceae</taxon>
        <taxon>Azospirillum</taxon>
    </lineage>
</organism>
<reference evidence="7 8" key="1">
    <citation type="submission" date="2020-05" db="EMBL/GenBank/DDBJ databases">
        <title>Azospirillum oleiclasticum sp. nov, a nitrogen-fixing and heavy crude oil-emulsifying bacterium isolated from the crude oil of Yumen Oilfield.</title>
        <authorList>
            <person name="Wu D."/>
            <person name="Cai M."/>
            <person name="Zhang X."/>
        </authorList>
    </citation>
    <scope>NUCLEOTIDE SEQUENCE [LARGE SCALE GENOMIC DNA]</scope>
    <source>
        <strain evidence="7 8">ROY-1-1-2</strain>
    </source>
</reference>
<dbReference type="InterPro" id="IPR036390">
    <property type="entry name" value="WH_DNA-bd_sf"/>
</dbReference>
<dbReference type="PROSITE" id="PS51078">
    <property type="entry name" value="ICLR_ED"/>
    <property type="match status" value="1"/>
</dbReference>
<dbReference type="InterPro" id="IPR050707">
    <property type="entry name" value="HTH_MetabolicPath_Reg"/>
</dbReference>
<dbReference type="InterPro" id="IPR005471">
    <property type="entry name" value="Tscrpt_reg_IclR_N"/>
</dbReference>
<feature type="compositionally biased region" description="Polar residues" evidence="4">
    <location>
        <begin position="1"/>
        <end position="10"/>
    </location>
</feature>
<feature type="domain" description="IclR-ED" evidence="6">
    <location>
        <begin position="86"/>
        <end position="270"/>
    </location>
</feature>
<dbReference type="SMART" id="SM00346">
    <property type="entry name" value="HTH_ICLR"/>
    <property type="match status" value="1"/>
</dbReference>
<keyword evidence="3" id="KW-0804">Transcription</keyword>
<dbReference type="EMBL" id="JABFDB010000001">
    <property type="protein sequence ID" value="NYZ18508.1"/>
    <property type="molecule type" value="Genomic_DNA"/>
</dbReference>
<dbReference type="Pfam" id="PF01614">
    <property type="entry name" value="IclR_C"/>
    <property type="match status" value="1"/>
</dbReference>
<dbReference type="SUPFAM" id="SSF46785">
    <property type="entry name" value="Winged helix' DNA-binding domain"/>
    <property type="match status" value="1"/>
</dbReference>
<dbReference type="InterPro" id="IPR014757">
    <property type="entry name" value="Tscrpt_reg_IclR_C"/>
</dbReference>
<accession>A0ABX2T2N0</accession>
<dbReference type="Gene3D" id="1.10.10.10">
    <property type="entry name" value="Winged helix-like DNA-binding domain superfamily/Winged helix DNA-binding domain"/>
    <property type="match status" value="1"/>
</dbReference>
<evidence type="ECO:0000256" key="3">
    <source>
        <dbReference type="ARBA" id="ARBA00023163"/>
    </source>
</evidence>
<dbReference type="Gene3D" id="3.30.450.40">
    <property type="match status" value="1"/>
</dbReference>
<dbReference type="PROSITE" id="PS51077">
    <property type="entry name" value="HTH_ICLR"/>
    <property type="match status" value="1"/>
</dbReference>
<gene>
    <name evidence="7" type="ORF">HND93_02185</name>
</gene>
<evidence type="ECO:0000313" key="7">
    <source>
        <dbReference type="EMBL" id="NYZ18508.1"/>
    </source>
</evidence>
<keyword evidence="8" id="KW-1185">Reference proteome</keyword>
<dbReference type="RefSeq" id="WP_180280246.1">
    <property type="nucleotide sequence ID" value="NZ_JABFDB010000001.1"/>
</dbReference>
<dbReference type="InterPro" id="IPR036388">
    <property type="entry name" value="WH-like_DNA-bd_sf"/>
</dbReference>